<evidence type="ECO:0000259" key="6">
    <source>
        <dbReference type="PROSITE" id="PS50011"/>
    </source>
</evidence>
<feature type="compositionally biased region" description="Basic residues" evidence="5">
    <location>
        <begin position="815"/>
        <end position="824"/>
    </location>
</feature>
<keyword evidence="2 4" id="KW-0547">Nucleotide-binding</keyword>
<reference evidence="7" key="4">
    <citation type="journal article" date="2007" name="Genome Biol.">
        <title>Update of the Anopheles gambiae PEST genome assembly.</title>
        <authorList>
            <person name="Sharakhova M.V."/>
            <person name="Hammond M.P."/>
            <person name="Lobo N.F."/>
            <person name="Krzywinski J."/>
            <person name="Unger M.F."/>
            <person name="Hillenmeyer M.E."/>
            <person name="Bruggner R.V."/>
            <person name="Birney E."/>
            <person name="Collins F.H."/>
        </authorList>
    </citation>
    <scope>NUCLEOTIDE SEQUENCE</scope>
    <source>
        <strain evidence="7">PEST</strain>
    </source>
</reference>
<organism evidence="7">
    <name type="scientific">Anopheles gambiae</name>
    <name type="common">African malaria mosquito</name>
    <dbReference type="NCBI Taxonomy" id="7165"/>
    <lineage>
        <taxon>Eukaryota</taxon>
        <taxon>Metazoa</taxon>
        <taxon>Ecdysozoa</taxon>
        <taxon>Arthropoda</taxon>
        <taxon>Hexapoda</taxon>
        <taxon>Insecta</taxon>
        <taxon>Pterygota</taxon>
        <taxon>Neoptera</taxon>
        <taxon>Endopterygota</taxon>
        <taxon>Diptera</taxon>
        <taxon>Nematocera</taxon>
        <taxon>Culicoidea</taxon>
        <taxon>Culicidae</taxon>
        <taxon>Anophelinae</taxon>
        <taxon>Anopheles</taxon>
    </lineage>
</organism>
<dbReference type="EC" id="2.7.11.1" evidence="1"/>
<dbReference type="EMBL" id="AAAB01008816">
    <property type="protein sequence ID" value="EAA05256.4"/>
    <property type="molecule type" value="Genomic_DNA"/>
</dbReference>
<feature type="compositionally biased region" description="Basic and acidic residues" evidence="5">
    <location>
        <begin position="834"/>
        <end position="852"/>
    </location>
</feature>
<feature type="domain" description="Protein kinase" evidence="6">
    <location>
        <begin position="29"/>
        <end position="480"/>
    </location>
</feature>
<feature type="compositionally biased region" description="Polar residues" evidence="5">
    <location>
        <begin position="857"/>
        <end position="866"/>
    </location>
</feature>
<evidence type="ECO:0000256" key="4">
    <source>
        <dbReference type="PROSITE-ProRule" id="PRU10141"/>
    </source>
</evidence>
<protein>
    <recommendedName>
        <fullName evidence="1">non-specific serine/threonine protein kinase</fullName>
        <ecNumber evidence="1">2.7.11.1</ecNumber>
    </recommendedName>
</protein>
<dbReference type="PROSITE" id="PS50011">
    <property type="entry name" value="PROTEIN_KINASE_DOM"/>
    <property type="match status" value="1"/>
</dbReference>
<dbReference type="VEuPathDB" id="VectorBase:AGAMI1_002274"/>
<dbReference type="InterPro" id="IPR011009">
    <property type="entry name" value="Kinase-like_dom_sf"/>
</dbReference>
<feature type="compositionally biased region" description="Acidic residues" evidence="5">
    <location>
        <begin position="1041"/>
        <end position="1055"/>
    </location>
</feature>
<dbReference type="PANTHER" id="PTHR11909">
    <property type="entry name" value="CASEIN KINASE-RELATED"/>
    <property type="match status" value="1"/>
</dbReference>
<reference evidence="7" key="5">
    <citation type="submission" date="2011-05" db="EMBL/GenBank/DDBJ databases">
        <authorList>
            <consortium name="VectorBase"/>
        </authorList>
    </citation>
    <scope>NUCLEOTIDE SEQUENCE</scope>
    <source>
        <strain evidence="7">PEST</strain>
    </source>
</reference>
<accession>Q7QH93</accession>
<feature type="compositionally biased region" description="Basic and acidic residues" evidence="5">
    <location>
        <begin position="905"/>
        <end position="918"/>
    </location>
</feature>
<dbReference type="SMART" id="SM00220">
    <property type="entry name" value="S_TKc"/>
    <property type="match status" value="1"/>
</dbReference>
<evidence type="ECO:0000256" key="3">
    <source>
        <dbReference type="ARBA" id="ARBA00022840"/>
    </source>
</evidence>
<dbReference type="FunFam" id="3.30.200.20:FF:000726">
    <property type="entry name" value="Uncharacterized protein, isoform A"/>
    <property type="match status" value="1"/>
</dbReference>
<dbReference type="Pfam" id="PF00069">
    <property type="entry name" value="Pkinase"/>
    <property type="match status" value="1"/>
</dbReference>
<feature type="region of interest" description="Disordered" evidence="5">
    <location>
        <begin position="544"/>
        <end position="567"/>
    </location>
</feature>
<reference evidence="7" key="1">
    <citation type="journal article" date="2002" name="Science">
        <title>The genome sequence of the malaria mosquito Anopheles gambiae.</title>
        <authorList>
            <person name="Holt R.A."/>
            <person name="Subramanian G.M."/>
            <person name="Halpern A."/>
            <person name="Sutton G.G."/>
            <person name="Charlab R."/>
            <person name="Nusskern D.R."/>
            <person name="Wincker P."/>
            <person name="Clark A.G."/>
            <person name="Ribeiro J.M."/>
            <person name="Wides R."/>
            <person name="Salzberg S.L."/>
            <person name="Loftus B."/>
            <person name="Yandell M."/>
            <person name="Majoros W.H."/>
            <person name="Rusch D.B."/>
            <person name="Lai Z."/>
            <person name="Kraft C.L."/>
            <person name="Abril J.F."/>
            <person name="Anthouard V."/>
            <person name="Arensburger P."/>
            <person name="Atkinson P.W."/>
            <person name="Baden H."/>
            <person name="de Berardinis V."/>
            <person name="Baldwin D."/>
            <person name="Benes V."/>
            <person name="Biedler J."/>
            <person name="Blass C."/>
            <person name="Bolanos R."/>
            <person name="Boscus D."/>
            <person name="Barnstead M."/>
            <person name="Cai S."/>
            <person name="Center A."/>
            <person name="Chaturverdi K."/>
            <person name="Christophides G.K."/>
            <person name="Chrystal M.A."/>
            <person name="Clamp M."/>
            <person name="Cravchik A."/>
            <person name="Curwen V."/>
            <person name="Dana A."/>
            <person name="Delcher A."/>
            <person name="Dew I."/>
            <person name="Evans C.A."/>
            <person name="Flanigan M."/>
            <person name="Grundschober-Freimoser A."/>
            <person name="Friedli L."/>
            <person name="Gu Z."/>
            <person name="Guan P."/>
            <person name="Guigo R."/>
            <person name="Hillenmeyer M.E."/>
            <person name="Hladun S.L."/>
            <person name="Hogan J.R."/>
            <person name="Hong Y.S."/>
            <person name="Hoover J."/>
            <person name="Jaillon O."/>
            <person name="Ke Z."/>
            <person name="Kodira C."/>
            <person name="Kokoza E."/>
            <person name="Koutsos A."/>
            <person name="Letunic I."/>
            <person name="Levitsky A."/>
            <person name="Liang Y."/>
            <person name="Lin J.J."/>
            <person name="Lobo N.F."/>
            <person name="Lopez J.R."/>
            <person name="Malek J.A."/>
            <person name="McIntosh T.C."/>
            <person name="Meister S."/>
            <person name="Miller J."/>
            <person name="Mobarry C."/>
            <person name="Mongin E."/>
            <person name="Murphy S.D."/>
            <person name="O'Brochta D.A."/>
            <person name="Pfannkoch C."/>
            <person name="Qi R."/>
            <person name="Regier M.A."/>
            <person name="Remington K."/>
            <person name="Shao H."/>
            <person name="Sharakhova M.V."/>
            <person name="Sitter C.D."/>
            <person name="Shetty J."/>
            <person name="Smith T.J."/>
            <person name="Strong R."/>
            <person name="Sun J."/>
            <person name="Thomasova D."/>
            <person name="Ton L.Q."/>
            <person name="Topalis P."/>
            <person name="Tu Z."/>
            <person name="Unger M.F."/>
            <person name="Walenz B."/>
            <person name="Wang A."/>
            <person name="Wang J."/>
            <person name="Wang M."/>
            <person name="Wang X."/>
            <person name="Woodford K.J."/>
            <person name="Wortman J.R."/>
            <person name="Wu M."/>
            <person name="Yao A."/>
            <person name="Zdobnov E.M."/>
            <person name="Zhang H."/>
            <person name="Zhao Q."/>
            <person name="Zhao S."/>
            <person name="Zhu S.C."/>
            <person name="Zhimulev I."/>
            <person name="Coluzzi M."/>
            <person name="della Torre A."/>
            <person name="Roth C.W."/>
            <person name="Louis C."/>
            <person name="Kalush F."/>
            <person name="Mural R.J."/>
            <person name="Myers E.W."/>
            <person name="Adams M.D."/>
            <person name="Smith H.O."/>
            <person name="Broder S."/>
            <person name="Gardner M.J."/>
            <person name="Fraser C.M."/>
            <person name="Birney E."/>
            <person name="Bork P."/>
            <person name="Brey P.T."/>
            <person name="Venter J.C."/>
            <person name="Weissenbach J."/>
            <person name="Kafatos F.C."/>
            <person name="Collins F.H."/>
            <person name="Hoffman S.L."/>
        </authorList>
    </citation>
    <scope>NUCLEOTIDE SEQUENCE [LARGE SCALE GENOMIC DNA]</scope>
    <source>
        <strain evidence="7">PEST</strain>
    </source>
</reference>
<dbReference type="PROSITE" id="PS00108">
    <property type="entry name" value="PROTEIN_KINASE_ST"/>
    <property type="match status" value="1"/>
</dbReference>
<feature type="compositionally biased region" description="Acidic residues" evidence="5">
    <location>
        <begin position="775"/>
        <end position="801"/>
    </location>
</feature>
<dbReference type="FunFam" id="1.10.510.10:FF:001370">
    <property type="entry name" value="Uncharacterized protein, isoform A"/>
    <property type="match status" value="1"/>
</dbReference>
<feature type="non-terminal residue" evidence="7">
    <location>
        <position position="1079"/>
    </location>
</feature>
<feature type="compositionally biased region" description="Basic and acidic residues" evidence="5">
    <location>
        <begin position="304"/>
        <end position="331"/>
    </location>
</feature>
<keyword evidence="3 4" id="KW-0067">ATP-binding</keyword>
<evidence type="ECO:0000256" key="1">
    <source>
        <dbReference type="ARBA" id="ARBA00012513"/>
    </source>
</evidence>
<feature type="region of interest" description="Disordered" evidence="5">
    <location>
        <begin position="262"/>
        <end position="344"/>
    </location>
</feature>
<comment type="caution">
    <text evidence="7">The sequence shown here is derived from an EMBL/GenBank/DDBJ whole genome shotgun (WGS) entry which is preliminary data.</text>
</comment>
<dbReference type="eggNOG" id="KOG1164">
    <property type="taxonomic scope" value="Eukaryota"/>
</dbReference>
<proteinExistence type="predicted"/>
<dbReference type="Gene3D" id="3.30.200.20">
    <property type="entry name" value="Phosphorylase Kinase, domain 1"/>
    <property type="match status" value="1"/>
</dbReference>
<dbReference type="GO" id="GO:0004674">
    <property type="term" value="F:protein serine/threonine kinase activity"/>
    <property type="evidence" value="ECO:0007669"/>
    <property type="project" value="UniProtKB-EC"/>
</dbReference>
<sequence>SPNISVSEFTLSKEFVDGTKLMDLTLKQWRIGKPIGKGSFGEIFLASDDIDTPVTSENAKYVVKIEPHSNGPLFVEIHCLLNTAKPTETCIIPPGMPEYIASGSHIFENERYRFLILKRYQRDLHSLIKNKRVNPTSIPVIACQILDVLEHLHDQGYVHSDIKAENLMIGTVETDRKDASVRLSNGSHHQNGHDHHRPNGVTLPPEGGRVGRGRGKKAAAEVPVAVNGTAHPSENGLYYHQEQEMCTRTRNLRPLKTVTYRDLSDEDERGGGARSKAAGSLPKRRGRKRNNDASFSCSISPRRSGYEELKAATEEAHRQELKRNSLPKVDEQQQQQRQQQGPEEERIHLIDFGLASKFVDSNGQHRPFCMDQRRAHDGTLEFTSRDAHMGAHARRSDLECLGYNLVYWSRGFLPWKDEKLLNQPEQVHRMKEYFMADVREMLRLIYGDDCPAYLGEFLAYVGNLTYDERPDYQYCKSLFYKELKRLGSPVSRHQPLRLDVEAIVQLSEPLTAQDEAEITNKINHVKSLMKMGALIPYRESMLHSKASSPKNLRSKRGDANGRNAQSAVCTRKKEKQFSCADIFATDADQIARDRVEKEFERAEQMEETVIRYSGKPTYAIQELLERKSRGYSLGSGLEYTESEGYIKGYTKPMMDILRKRQSQLFRQIEEMNSAGKNKKEAASDGDGNTAPMEQEAAEDEDEDDSVEDDDDEEEVASEEEEAEEESVEEDDEEEDDEEAVEEDEEEEAEGGAVEEEEEEEEEEEGAETDACNLPDADEEAVDEAEEEEANDDDQQDSDFNDQESTATESDVIVPVKRRPGRKRKEPPQPQAVHNDSRDDRGGIAVDGREAVRKQTHHPYNNNNHCNSKAYYGDVDDSSHDMTPPTGTGEDLNASKYRFVKRRKSGLRERIRPTDRGTDYADNLQRKRKAALQNKQRRESAALHGELEDEEGADSEALLPSPSGVEDDSSCSSSSSSSTGTTTGGHSNNRWGRSNSNSSQSAATSRASSVSASANGASEYAAQHHQQSHHHHHHQLVTLPEQQDDFLDDDDGDDTRDVDYSPVCTRRRRKEAAGGNGTVS</sequence>
<name>Q7QH93_ANOGA</name>
<dbReference type="PROSITE" id="PS00107">
    <property type="entry name" value="PROTEIN_KINASE_ATP"/>
    <property type="match status" value="1"/>
</dbReference>
<feature type="non-terminal residue" evidence="7">
    <location>
        <position position="1"/>
    </location>
</feature>
<feature type="region of interest" description="Disordered" evidence="5">
    <location>
        <begin position="182"/>
        <end position="213"/>
    </location>
</feature>
<feature type="compositionally biased region" description="Polar residues" evidence="5">
    <location>
        <begin position="292"/>
        <end position="301"/>
    </location>
</feature>
<dbReference type="HOGENOM" id="CLU_004200_0_0_1"/>
<feature type="region of interest" description="Disordered" evidence="5">
    <location>
        <begin position="672"/>
        <end position="1079"/>
    </location>
</feature>
<reference evidence="7" key="3">
    <citation type="journal article" date="2004" name="Trends Parasitol.">
        <title>The Anopheles gambiae genome: an update.</title>
        <authorList>
            <person name="Mongin E."/>
            <person name="Louis C."/>
            <person name="Holt R.A."/>
            <person name="Birney E."/>
            <person name="Collins F.H."/>
        </authorList>
    </citation>
    <scope>NUCLEOTIDE SEQUENCE</scope>
    <source>
        <strain evidence="7">PEST</strain>
    </source>
</reference>
<dbReference type="InterPro" id="IPR050235">
    <property type="entry name" value="CK1_Ser-Thr_kinase"/>
</dbReference>
<dbReference type="InterPro" id="IPR000719">
    <property type="entry name" value="Prot_kinase_dom"/>
</dbReference>
<gene>
    <name evidence="7" type="ORF">AgaP_AGAP011085</name>
</gene>
<dbReference type="SUPFAM" id="SSF56112">
    <property type="entry name" value="Protein kinase-like (PK-like)"/>
    <property type="match status" value="1"/>
</dbReference>
<reference evidence="7" key="2">
    <citation type="submission" date="2002-03" db="EMBL/GenBank/DDBJ databases">
        <authorList>
            <consortium name="The Anopheles Genome Sequencing Consortium"/>
        </authorList>
    </citation>
    <scope>NUCLEOTIDE SEQUENCE</scope>
    <source>
        <strain evidence="7">PEST</strain>
    </source>
</reference>
<feature type="compositionally biased region" description="Basic residues" evidence="5">
    <location>
        <begin position="1025"/>
        <end position="1034"/>
    </location>
</feature>
<dbReference type="PhylomeDB" id="Q7QH93"/>
<dbReference type="Gene3D" id="1.10.510.10">
    <property type="entry name" value="Transferase(Phosphotransferase) domain 1"/>
    <property type="match status" value="2"/>
</dbReference>
<dbReference type="AlphaFoldDB" id="Q7QH93"/>
<dbReference type="GO" id="GO:0005524">
    <property type="term" value="F:ATP binding"/>
    <property type="evidence" value="ECO:0007669"/>
    <property type="project" value="UniProtKB-UniRule"/>
</dbReference>
<feature type="compositionally biased region" description="Low complexity" evidence="5">
    <location>
        <begin position="969"/>
        <end position="1017"/>
    </location>
</feature>
<evidence type="ECO:0000256" key="5">
    <source>
        <dbReference type="SAM" id="MobiDB-lite"/>
    </source>
</evidence>
<dbReference type="STRING" id="7165.Q7QH93"/>
<feature type="compositionally biased region" description="Acidic residues" evidence="5">
    <location>
        <begin position="695"/>
        <end position="767"/>
    </location>
</feature>
<dbReference type="InterPro" id="IPR017441">
    <property type="entry name" value="Protein_kinase_ATP_BS"/>
</dbReference>
<evidence type="ECO:0000256" key="2">
    <source>
        <dbReference type="ARBA" id="ARBA00022741"/>
    </source>
</evidence>
<dbReference type="VEuPathDB" id="VectorBase:AGAP011085"/>
<evidence type="ECO:0000313" key="7">
    <source>
        <dbReference type="EMBL" id="EAA05256.4"/>
    </source>
</evidence>
<dbReference type="InterPro" id="IPR008271">
    <property type="entry name" value="Ser/Thr_kinase_AS"/>
</dbReference>
<feature type="binding site" evidence="4">
    <location>
        <position position="64"/>
    </location>
    <ligand>
        <name>ATP</name>
        <dbReference type="ChEBI" id="CHEBI:30616"/>
    </ligand>
</feature>
<dbReference type="PaxDb" id="7165-AGAP011085-PA"/>